<keyword evidence="2" id="KW-0547">Nucleotide-binding</keyword>
<dbReference type="EMBL" id="AAMGFJ010000020">
    <property type="protein sequence ID" value="EDH0571498.1"/>
    <property type="molecule type" value="Genomic_DNA"/>
</dbReference>
<dbReference type="InterPro" id="IPR040916">
    <property type="entry name" value="DDR_swiveling"/>
</dbReference>
<dbReference type="Pfam" id="PF18427">
    <property type="entry name" value="DDR_swiveling"/>
    <property type="match status" value="1"/>
</dbReference>
<organism evidence="5">
    <name type="scientific">Salmonella enterica subsp. arizonae</name>
    <dbReference type="NCBI Taxonomy" id="59203"/>
    <lineage>
        <taxon>Bacteria</taxon>
        <taxon>Pseudomonadati</taxon>
        <taxon>Pseudomonadota</taxon>
        <taxon>Gammaproteobacteria</taxon>
        <taxon>Enterobacterales</taxon>
        <taxon>Enterobacteriaceae</taxon>
        <taxon>Salmonella</taxon>
    </lineage>
</organism>
<dbReference type="Gene3D" id="3.50.30.70">
    <property type="entry name" value="Swiveling domain of dehydratase reactivase alpha subunit"/>
    <property type="match status" value="1"/>
</dbReference>
<dbReference type="Gene3D" id="3.90.470.30">
    <property type="match status" value="1"/>
</dbReference>
<dbReference type="InterPro" id="IPR012340">
    <property type="entry name" value="NA-bd_OB-fold"/>
</dbReference>
<dbReference type="SUPFAM" id="SSF53067">
    <property type="entry name" value="Actin-like ATPase domain"/>
    <property type="match status" value="2"/>
</dbReference>
<evidence type="ECO:0000313" key="5">
    <source>
        <dbReference type="EMBL" id="EDH0571498.1"/>
    </source>
</evidence>
<keyword evidence="2" id="KW-0067">ATP-binding</keyword>
<feature type="binding site" evidence="1">
    <location>
        <position position="105"/>
    </location>
    <ligand>
        <name>Mg(2+)</name>
        <dbReference type="ChEBI" id="CHEBI:18420"/>
    </ligand>
</feature>
<dbReference type="Gene3D" id="2.40.50.140">
    <property type="entry name" value="Nucleic acid-binding proteins"/>
    <property type="match status" value="1"/>
</dbReference>
<comment type="caution">
    <text evidence="5">The sequence shown here is derived from an EMBL/GenBank/DDBJ whole genome shotgun (WGS) entry which is preliminary data.</text>
</comment>
<accession>A0A632U3Q0</accession>
<reference evidence="5" key="1">
    <citation type="submission" date="2018-07" db="EMBL/GenBank/DDBJ databases">
        <authorList>
            <consortium name="GenomeTrakr network: Whole genome sequencing for foodborne pathogen traceback"/>
        </authorList>
    </citation>
    <scope>NUCLEOTIDE SEQUENCE</scope>
    <source>
        <strain evidence="5">FDA00001204</strain>
    </source>
</reference>
<dbReference type="InterPro" id="IPR043129">
    <property type="entry name" value="ATPase_NBD"/>
</dbReference>
<feature type="domain" description="DD-reactivating factor swiveling" evidence="4">
    <location>
        <begin position="93"/>
        <end position="254"/>
    </location>
</feature>
<evidence type="ECO:0000256" key="2">
    <source>
        <dbReference type="PIRSR" id="PIRSR011502-2"/>
    </source>
</evidence>
<dbReference type="SUPFAM" id="SSF82317">
    <property type="entry name" value="Swiveling domain of dehydratase reactivase alpha subunit"/>
    <property type="match status" value="1"/>
</dbReference>
<protein>
    <submittedName>
        <fullName evidence="5">Diol dehydratase reactivase subunit alpha</fullName>
    </submittedName>
</protein>
<dbReference type="AlphaFoldDB" id="A0A632U3Q0"/>
<sequence>MQYIAGIDIGNSSTEVALAALSDSGELIIKSSALAETTGIKGTLRNVFGIQEALALAAKNAGINVSDISLIRINEATPVIGDVAMETITETIITESTMIGHNPKTPGGVGLGVGVTITPQELLTCPADKPYILVVSSAFDFADVATMINAAVRAGYQLTGAILQQDDGVLVSNRLEKPLPVVDEVRYIDRIPLGMLAAIEVAVPGKVIETLSNPYGIATVFNLNSEETKNIVPMARALIGNRSAVVVKTPSGDVKARAIPAGNIELLSQGRTLRIDVAAGADVIMKAVSNCPQLDNVIGEAGTNIGGMLEHVRQTMAELTNKPSAEIFIQDLLAVDTSVPVSVTGGLAGEFSLEQAVGIASMVKSDRLQMAMIAREIEQKLSIDVQVGGAEAEAAILGALTTPGTTRPLAILDLGAGSTDASIINPKGEIIATHLAGAGDMVTMIIARELGLNDRYLAEEIKKYPLAKVESLFHLRHEDGSVQFFPAPLPPEVFARVCVVKPNELVPLTGDIALEKVRAIRRSAKERVFVTNALRALRQVSPTGNIRDIPFVVLVGGSALDFEVPQLVTDALAHYRLVAGRGNIRGTEGPRNAVATGLILSWHKAFAHGK</sequence>
<keyword evidence="1" id="KW-0479">Metal-binding</keyword>
<proteinExistence type="predicted"/>
<dbReference type="InterPro" id="IPR030994">
    <property type="entry name" value="DDR_dom"/>
</dbReference>
<dbReference type="PIRSF" id="PIRSF011502">
    <property type="entry name" value="DdrA_PduG"/>
    <property type="match status" value="1"/>
</dbReference>
<name>A0A632U3Q0_SALER</name>
<dbReference type="InterPro" id="IPR009191">
    <property type="entry name" value="DDRA"/>
</dbReference>
<feature type="binding site" evidence="2">
    <location>
        <begin position="557"/>
        <end position="558"/>
    </location>
    <ligand>
        <name>ATP</name>
        <dbReference type="ChEBI" id="CHEBI:30616"/>
    </ligand>
</feature>
<gene>
    <name evidence="5" type="ORF">AHX45_15480</name>
</gene>
<dbReference type="GO" id="GO:0046872">
    <property type="term" value="F:metal ion binding"/>
    <property type="evidence" value="ECO:0007669"/>
    <property type="project" value="UniProtKB-KW"/>
</dbReference>
<dbReference type="InterPro" id="IPR028975">
    <property type="entry name" value="DDRA_swiveling_dom_sf"/>
</dbReference>
<dbReference type="Gene3D" id="3.30.420.40">
    <property type="match status" value="2"/>
</dbReference>
<feature type="binding site" evidence="1">
    <location>
        <position position="183"/>
    </location>
    <ligand>
        <name>Mg(2+)</name>
        <dbReference type="ChEBI" id="CHEBI:18420"/>
    </ligand>
</feature>
<dbReference type="GO" id="GO:0005524">
    <property type="term" value="F:ATP binding"/>
    <property type="evidence" value="ECO:0007669"/>
    <property type="project" value="UniProtKB-KW"/>
</dbReference>
<feature type="binding site" evidence="2">
    <location>
        <begin position="459"/>
        <end position="462"/>
    </location>
    <ligand>
        <name>ATP</name>
        <dbReference type="ChEBI" id="CHEBI:30616"/>
    </ligand>
</feature>
<dbReference type="NCBIfam" id="TIGR04491">
    <property type="entry name" value="reactive_PduG"/>
    <property type="match status" value="1"/>
</dbReference>
<evidence type="ECO:0000256" key="1">
    <source>
        <dbReference type="PIRSR" id="PIRSR011502-1"/>
    </source>
</evidence>
<feature type="binding site" evidence="2">
    <location>
        <begin position="11"/>
        <end position="13"/>
    </location>
    <ligand>
        <name>ATP</name>
        <dbReference type="ChEBI" id="CHEBI:30616"/>
    </ligand>
</feature>
<evidence type="ECO:0000259" key="4">
    <source>
        <dbReference type="Pfam" id="PF18427"/>
    </source>
</evidence>
<keyword evidence="1" id="KW-0460">Magnesium</keyword>
<evidence type="ECO:0000259" key="3">
    <source>
        <dbReference type="Pfam" id="PF08841"/>
    </source>
</evidence>
<feature type="binding site" evidence="1">
    <location>
        <position position="166"/>
    </location>
    <ligand>
        <name>Mg(2+)</name>
        <dbReference type="ChEBI" id="CHEBI:18420"/>
    </ligand>
</feature>
<dbReference type="Pfam" id="PF08841">
    <property type="entry name" value="DDR"/>
    <property type="match status" value="1"/>
</dbReference>
<feature type="domain" description="Diol dehydratase reactivase ATPase-like" evidence="3">
    <location>
        <begin position="275"/>
        <end position="602"/>
    </location>
</feature>
<feature type="binding site" evidence="2">
    <location>
        <position position="591"/>
    </location>
    <ligand>
        <name>ATP</name>
        <dbReference type="ChEBI" id="CHEBI:30616"/>
    </ligand>
</feature>